<organism evidence="1 2">
    <name type="scientific">Haloferax marisrubri</name>
    <dbReference type="NCBI Taxonomy" id="1544719"/>
    <lineage>
        <taxon>Archaea</taxon>
        <taxon>Methanobacteriati</taxon>
        <taxon>Methanobacteriota</taxon>
        <taxon>Stenosarchaea group</taxon>
        <taxon>Halobacteria</taxon>
        <taxon>Halobacteriales</taxon>
        <taxon>Haloferacaceae</taxon>
        <taxon>Haloferax</taxon>
    </lineage>
</organism>
<protein>
    <submittedName>
        <fullName evidence="1">Uncharacterized protein</fullName>
    </submittedName>
</protein>
<dbReference type="OrthoDB" id="291105at2157"/>
<keyword evidence="2" id="KW-1185">Reference proteome</keyword>
<accession>A0A2P4NQM5</accession>
<dbReference type="EMBL" id="LOPW02000010">
    <property type="protein sequence ID" value="POG55455.1"/>
    <property type="molecule type" value="Genomic_DNA"/>
</dbReference>
<reference evidence="1" key="1">
    <citation type="submission" date="2017-08" db="EMBL/GenBank/DDBJ databases">
        <title>Haloferax marisrubri sp. nov., isolated from the Discovery deep brine-seawater interface in the Red Sea.</title>
        <authorList>
            <person name="Zhang G."/>
            <person name="Stingl U."/>
        </authorList>
    </citation>
    <scope>NUCLEOTIDE SEQUENCE [LARGE SCALE GENOMIC DNA]</scope>
    <source>
        <strain evidence="1">SB3</strain>
    </source>
</reference>
<dbReference type="Proteomes" id="UP000053621">
    <property type="component" value="Unassembled WGS sequence"/>
</dbReference>
<gene>
    <name evidence="1" type="ORF">AUR65_008550</name>
</gene>
<evidence type="ECO:0000313" key="1">
    <source>
        <dbReference type="EMBL" id="POG55455.1"/>
    </source>
</evidence>
<sequence>MKRRNVITAIGTLAVGTGTVLGTGATEVLSSNSDGSFRVVSPGANISIDVPSSPGQNVSVFEDGNTDGGIDFETLEPDDLPKVHVIERSSTLDGDMVEIQVAVEADQDKNLGNILDITNNNTSDDYYVGFEFTELGTAVTDGSITKQEAYTAFQFKHGDSTTVSTGTSSDSTEPANYVTVPADAGTESVELAVDTTAKNIKDALSPGDFRDNSESTSKSITLIDEVTAVATQTDPSA</sequence>
<comment type="caution">
    <text evidence="1">The sequence shown here is derived from an EMBL/GenBank/DDBJ whole genome shotgun (WGS) entry which is preliminary data.</text>
</comment>
<dbReference type="AlphaFoldDB" id="A0A2P4NQM5"/>
<evidence type="ECO:0000313" key="2">
    <source>
        <dbReference type="Proteomes" id="UP000053621"/>
    </source>
</evidence>
<name>A0A2P4NQM5_9EURY</name>
<proteinExistence type="predicted"/>